<feature type="transmembrane region" description="Helical" evidence="1">
    <location>
        <begin position="441"/>
        <end position="463"/>
    </location>
</feature>
<feature type="transmembrane region" description="Helical" evidence="1">
    <location>
        <begin position="528"/>
        <end position="547"/>
    </location>
</feature>
<comment type="caution">
    <text evidence="2">The sequence shown here is derived from an EMBL/GenBank/DDBJ whole genome shotgun (WGS) entry which is preliminary data.</text>
</comment>
<dbReference type="PIRSF" id="PIRSF036762">
    <property type="entry name" value="GAA1"/>
    <property type="match status" value="1"/>
</dbReference>
<feature type="transmembrane region" description="Helical" evidence="1">
    <location>
        <begin position="475"/>
        <end position="498"/>
    </location>
</feature>
<dbReference type="Pfam" id="PF04114">
    <property type="entry name" value="Gaa1"/>
    <property type="match status" value="1"/>
</dbReference>
<reference evidence="2" key="1">
    <citation type="journal article" date="2021" name="Open Biol.">
        <title>Shared evolutionary footprints suggest mitochondrial oxidative damage underlies multiple complex I losses in fungi.</title>
        <authorList>
            <person name="Schikora-Tamarit M.A."/>
            <person name="Marcet-Houben M."/>
            <person name="Nosek J."/>
            <person name="Gabaldon T."/>
        </authorList>
    </citation>
    <scope>NUCLEOTIDE SEQUENCE</scope>
    <source>
        <strain evidence="2">NCAIM Y.01608</strain>
    </source>
</reference>
<dbReference type="PANTHER" id="PTHR13304:SF0">
    <property type="entry name" value="GLYCOSYLPHOSPHATIDYLINOSITOL ANCHOR ATTACHMENT 1 PROTEIN"/>
    <property type="match status" value="1"/>
</dbReference>
<dbReference type="Proteomes" id="UP000788993">
    <property type="component" value="Unassembled WGS sequence"/>
</dbReference>
<proteinExistence type="predicted"/>
<reference evidence="2" key="2">
    <citation type="submission" date="2021-01" db="EMBL/GenBank/DDBJ databases">
        <authorList>
            <person name="Schikora-Tamarit M.A."/>
        </authorList>
    </citation>
    <scope>NUCLEOTIDE SEQUENCE</scope>
    <source>
        <strain evidence="2">NCAIM Y.01608</strain>
    </source>
</reference>
<keyword evidence="3" id="KW-1185">Reference proteome</keyword>
<dbReference type="InterPro" id="IPR007246">
    <property type="entry name" value="Gaa1"/>
</dbReference>
<sequence length="646" mass="72656">MALLETIQRKINKYGLLPKLVRSLPKISTLLTILGVLWTLMLPLDGQFRATYISENALMPSQAYSFFRESEWNFVRGYRDQIIEHIDDPMEDRHEMLSSWLKTIGYKTFEHESHNGSRTTYGIYHVPKGDDTEAMVIVAPWTTSDGEKNIGGLALTMGLVRYFHRLSIWSKNIIVVFPEDGQDTLRNWVDAYHTALDETGGSMESAIVIEYPSESDELDYIEVNYVGVNGQLPNLDLVNCAVMISEHEGFKVSLHNTPKGQLWANDYPSRLTTLLKGLYAIATAGLLPESGGGNGCEAFSGWNVQTLAFKAKGTEGRDITTLGRVIEACFRAVNNLLEKFHQSFFFYLLLTPNNFVSIGNYLPAAVLTAASFVISSLSALLTNNNVNNKHISFNDAAVRVDTLPLIYGLLLFATVTVGSIFCGTMLMWFSSTVSFADNNKLYTMLTWGLILTSTAVSTLPLVLRYKLQPSAAISQIVRIANGCSLFYLAFALVSLLVLDFSLSLLISLAAFPLTFIRYGALSQNRKNSIWLILSSPFLWLTIVGVAHKLEFQLDVVRNLIQYFSLPLLKRELQTKIFDTDWLNPAFIQNVLQGPVELFYGLLTGYRRFQTWTWMVISFAWLPVWIMSLIITCIDVQIGDFEKKKVN</sequence>
<name>A0A9P8TD47_9ASCO</name>
<accession>A0A9P8TD47</accession>
<gene>
    <name evidence="2" type="ORF">OGATHE_002115</name>
</gene>
<keyword evidence="1" id="KW-0472">Membrane</keyword>
<protein>
    <submittedName>
        <fullName evidence="2">Uncharacterized protein</fullName>
    </submittedName>
</protein>
<feature type="transmembrane region" description="Helical" evidence="1">
    <location>
        <begin position="403"/>
        <end position="429"/>
    </location>
</feature>
<organism evidence="2 3">
    <name type="scientific">Ogataea polymorpha</name>
    <dbReference type="NCBI Taxonomy" id="460523"/>
    <lineage>
        <taxon>Eukaryota</taxon>
        <taxon>Fungi</taxon>
        <taxon>Dikarya</taxon>
        <taxon>Ascomycota</taxon>
        <taxon>Saccharomycotina</taxon>
        <taxon>Pichiomycetes</taxon>
        <taxon>Pichiales</taxon>
        <taxon>Pichiaceae</taxon>
        <taxon>Ogataea</taxon>
    </lineage>
</organism>
<dbReference type="AlphaFoldDB" id="A0A9P8TD47"/>
<feature type="transmembrane region" description="Helical" evidence="1">
    <location>
        <begin position="504"/>
        <end position="521"/>
    </location>
</feature>
<evidence type="ECO:0000313" key="2">
    <source>
        <dbReference type="EMBL" id="KAH3674135.1"/>
    </source>
</evidence>
<keyword evidence="1" id="KW-1133">Transmembrane helix</keyword>
<evidence type="ECO:0000256" key="1">
    <source>
        <dbReference type="SAM" id="Phobius"/>
    </source>
</evidence>
<evidence type="ECO:0000313" key="3">
    <source>
        <dbReference type="Proteomes" id="UP000788993"/>
    </source>
</evidence>
<dbReference type="EMBL" id="JAEUBD010000526">
    <property type="protein sequence ID" value="KAH3674135.1"/>
    <property type="molecule type" value="Genomic_DNA"/>
</dbReference>
<feature type="transmembrane region" description="Helical" evidence="1">
    <location>
        <begin position="361"/>
        <end position="382"/>
    </location>
</feature>
<dbReference type="GO" id="GO:0016255">
    <property type="term" value="P:attachment of GPI anchor to protein"/>
    <property type="evidence" value="ECO:0007669"/>
    <property type="project" value="TreeGrafter"/>
</dbReference>
<feature type="transmembrane region" description="Helical" evidence="1">
    <location>
        <begin position="611"/>
        <end position="633"/>
    </location>
</feature>
<feature type="transmembrane region" description="Helical" evidence="1">
    <location>
        <begin position="27"/>
        <end position="44"/>
    </location>
</feature>
<dbReference type="GO" id="GO:0042765">
    <property type="term" value="C:GPI-anchor transamidase complex"/>
    <property type="evidence" value="ECO:0007669"/>
    <property type="project" value="InterPro"/>
</dbReference>
<keyword evidence="1" id="KW-0812">Transmembrane</keyword>
<dbReference type="PANTHER" id="PTHR13304">
    <property type="entry name" value="GLYCOSYLPHOSPHATIDYLINOSITOL ANCHOR ATTACHMENT 1 PROTEIN"/>
    <property type="match status" value="1"/>
</dbReference>